<feature type="signal peptide" evidence="2">
    <location>
        <begin position="1"/>
        <end position="22"/>
    </location>
</feature>
<dbReference type="AlphaFoldDB" id="A0A238D0L3"/>
<sequence length="524" mass="54530">MMNTHFFRLSLLSMACSAILSACGGGGAAGTASSSTAGTTGPTSSQTGTNLTNTAPQAPAPTTQSTATATSSATPTDLCSGVPVTGKGLVNYSAMAKPAKLQATTDPDFHTQIIRVTDAKADWNSGVAVPAYGTIQAWNADESLMILYVTDPLSSGGKQGWALFDGKTYAFKQWLDINPADVEQFYWSTTNPALIYYVDNHQSGSVNYDALTVMNVITGVKTVIHDFAPDMQSGGKLAGVCPYSALKVSGGEDPFAMSEDNDLIGLGCYLNKNGPGGSAAFQAFSYRISTNTIGTPFLVEADVPQALPSGRGTYFYSGTNQVQTLNAVTNAVTRTIPFDGTQHSDLLRNAAGDDIIAGVQFDGPSGSGTLMWTNLTKGGPVQTLIGPAVGDPYPPTGTLVSGRAFNNPGWLAVAITGCPAGSNGNCNGSTPIGAANPQTYLDQEIILANIDTGKMCRIAHNRTTGNYANSSNSNYWAQPNVIISPRGTRILFASDWGAANPKSPTVNGSAVVDTYVITLPSYKP</sequence>
<feature type="region of interest" description="Disordered" evidence="1">
    <location>
        <begin position="31"/>
        <end position="75"/>
    </location>
</feature>
<proteinExistence type="predicted"/>
<keyword evidence="4" id="KW-1185">Reference proteome</keyword>
<keyword evidence="2" id="KW-0732">Signal</keyword>
<dbReference type="EMBL" id="FLMQ01000045">
    <property type="protein sequence ID" value="SBP86754.1"/>
    <property type="molecule type" value="Genomic_DNA"/>
</dbReference>
<evidence type="ECO:0000256" key="1">
    <source>
        <dbReference type="SAM" id="MobiDB-lite"/>
    </source>
</evidence>
<organism evidence="3 4">
    <name type="scientific">Thiomonas delicata</name>
    <name type="common">Thiomonas cuprina</name>
    <dbReference type="NCBI Taxonomy" id="364030"/>
    <lineage>
        <taxon>Bacteria</taxon>
        <taxon>Pseudomonadati</taxon>
        <taxon>Pseudomonadota</taxon>
        <taxon>Betaproteobacteria</taxon>
        <taxon>Burkholderiales</taxon>
        <taxon>Thiomonas</taxon>
    </lineage>
</organism>
<accession>A0A238D0L3</accession>
<feature type="chain" id="PRO_5012805384" evidence="2">
    <location>
        <begin position="23"/>
        <end position="524"/>
    </location>
</feature>
<evidence type="ECO:0000256" key="2">
    <source>
        <dbReference type="SAM" id="SignalP"/>
    </source>
</evidence>
<reference evidence="3 4" key="1">
    <citation type="submission" date="2016-06" db="EMBL/GenBank/DDBJ databases">
        <authorList>
            <person name="Kjaerup R.B."/>
            <person name="Dalgaard T.S."/>
            <person name="Juul-Madsen H.R."/>
        </authorList>
    </citation>
    <scope>NUCLEOTIDE SEQUENCE [LARGE SCALE GENOMIC DNA]</scope>
    <source>
        <strain evidence="3 4">DSM 16361</strain>
    </source>
</reference>
<evidence type="ECO:0000313" key="4">
    <source>
        <dbReference type="Proteomes" id="UP000214566"/>
    </source>
</evidence>
<evidence type="ECO:0000313" key="3">
    <source>
        <dbReference type="EMBL" id="SBP86754.1"/>
    </source>
</evidence>
<protein>
    <submittedName>
        <fullName evidence="3">Uncharacterized protein</fullName>
    </submittedName>
</protein>
<gene>
    <name evidence="3" type="ORF">THIARS_50002</name>
</gene>
<dbReference type="SUPFAM" id="SSF69304">
    <property type="entry name" value="Tricorn protease N-terminal domain"/>
    <property type="match status" value="1"/>
</dbReference>
<name>A0A238D0L3_THIDL</name>
<dbReference type="OrthoDB" id="3260213at2"/>
<dbReference type="Proteomes" id="UP000214566">
    <property type="component" value="Unassembled WGS sequence"/>
</dbReference>